<dbReference type="PANTHER" id="PTHR30336">
    <property type="entry name" value="INNER MEMBRANE PROTEIN, PROBABLE PERMEASE"/>
    <property type="match status" value="1"/>
</dbReference>
<organism evidence="2 3">
    <name type="scientific">Cytobacillus citreus</name>
    <dbReference type="NCBI Taxonomy" id="2833586"/>
    <lineage>
        <taxon>Bacteria</taxon>
        <taxon>Bacillati</taxon>
        <taxon>Bacillota</taxon>
        <taxon>Bacilli</taxon>
        <taxon>Bacillales</taxon>
        <taxon>Bacillaceae</taxon>
        <taxon>Cytobacillus</taxon>
    </lineage>
</organism>
<feature type="domain" description="DUF218" evidence="1">
    <location>
        <begin position="22"/>
        <end position="135"/>
    </location>
</feature>
<dbReference type="InterPro" id="IPR014729">
    <property type="entry name" value="Rossmann-like_a/b/a_fold"/>
</dbReference>
<comment type="caution">
    <text evidence="2">The sequence shown here is derived from an EMBL/GenBank/DDBJ whole genome shotgun (WGS) entry which is preliminary data.</text>
</comment>
<dbReference type="RefSeq" id="WP_213104200.1">
    <property type="nucleotide sequence ID" value="NZ_JAGYPM010000006.1"/>
</dbReference>
<dbReference type="Pfam" id="PF02698">
    <property type="entry name" value="DUF218"/>
    <property type="match status" value="1"/>
</dbReference>
<accession>A0ABS5P0L0</accession>
<evidence type="ECO:0000259" key="1">
    <source>
        <dbReference type="Pfam" id="PF02698"/>
    </source>
</evidence>
<protein>
    <submittedName>
        <fullName evidence="2">YdcF family protein</fullName>
    </submittedName>
</protein>
<sequence length="184" mass="20838">MSYPFDCITNFIFVETEIAPADVILVPGANHPQLMEKAAFLYKQGLAPCILPSGGYNPYAGTTEWDYLQKIGIANGVSEEAILKEDKAQNTFENARFSLEVLRKMGIQPRKVIIVCKAGHARRALLSYQAEFPKETEFFVSPVIDRYGITKENWFLSEVGISRIMTEVEKIGKYFGRHIPNWIN</sequence>
<gene>
    <name evidence="2" type="ORF">KHA94_21645</name>
</gene>
<dbReference type="Gene3D" id="3.40.50.620">
    <property type="entry name" value="HUPs"/>
    <property type="match status" value="1"/>
</dbReference>
<reference evidence="2 3" key="1">
    <citation type="submission" date="2021-05" db="EMBL/GenBank/DDBJ databases">
        <title>Novel Bacillus species.</title>
        <authorList>
            <person name="Liu G."/>
        </authorList>
    </citation>
    <scope>NUCLEOTIDE SEQUENCE [LARGE SCALE GENOMIC DNA]</scope>
    <source>
        <strain evidence="2 3">FJAT-49705</strain>
    </source>
</reference>
<dbReference type="EMBL" id="JAGYPM010000006">
    <property type="protein sequence ID" value="MBS4192739.1"/>
    <property type="molecule type" value="Genomic_DNA"/>
</dbReference>
<dbReference type="PANTHER" id="PTHR30336:SF20">
    <property type="entry name" value="DUF218 DOMAIN-CONTAINING PROTEIN"/>
    <property type="match status" value="1"/>
</dbReference>
<dbReference type="InterPro" id="IPR003848">
    <property type="entry name" value="DUF218"/>
</dbReference>
<evidence type="ECO:0000313" key="2">
    <source>
        <dbReference type="EMBL" id="MBS4192739.1"/>
    </source>
</evidence>
<proteinExistence type="predicted"/>
<dbReference type="Proteomes" id="UP000681027">
    <property type="component" value="Unassembled WGS sequence"/>
</dbReference>
<dbReference type="CDD" id="cd06259">
    <property type="entry name" value="YdcF-like"/>
    <property type="match status" value="1"/>
</dbReference>
<dbReference type="InterPro" id="IPR051599">
    <property type="entry name" value="Cell_Envelope_Assoc"/>
</dbReference>
<name>A0ABS5P0L0_9BACI</name>
<evidence type="ECO:0000313" key="3">
    <source>
        <dbReference type="Proteomes" id="UP000681027"/>
    </source>
</evidence>
<keyword evidence="3" id="KW-1185">Reference proteome</keyword>